<evidence type="ECO:0000259" key="1">
    <source>
        <dbReference type="PROSITE" id="PS50280"/>
    </source>
</evidence>
<dbReference type="RefSeq" id="WP_250921682.1">
    <property type="nucleotide sequence ID" value="NZ_JAMQAW010000030.1"/>
</dbReference>
<dbReference type="EMBL" id="JAMQAW010000030">
    <property type="protein sequence ID" value="MCM2391349.1"/>
    <property type="molecule type" value="Genomic_DNA"/>
</dbReference>
<dbReference type="Proteomes" id="UP001431429">
    <property type="component" value="Unassembled WGS sequence"/>
</dbReference>
<keyword evidence="3" id="KW-1185">Reference proteome</keyword>
<dbReference type="PANTHER" id="PTHR12350:SF19">
    <property type="entry name" value="SET DOMAIN-CONTAINING PROTEIN"/>
    <property type="match status" value="1"/>
</dbReference>
<dbReference type="SUPFAM" id="SSF82199">
    <property type="entry name" value="SET domain"/>
    <property type="match status" value="1"/>
</dbReference>
<feature type="domain" description="SET" evidence="1">
    <location>
        <begin position="20"/>
        <end position="117"/>
    </location>
</feature>
<proteinExistence type="predicted"/>
<evidence type="ECO:0000313" key="3">
    <source>
        <dbReference type="Proteomes" id="UP001431429"/>
    </source>
</evidence>
<dbReference type="PROSITE" id="PS50280">
    <property type="entry name" value="SET"/>
    <property type="match status" value="1"/>
</dbReference>
<sequence length="181" mass="19646">MSAQKSAQPSKMVASPAADWGVELRESGGKGAGVFAARSFRAGELVLAGVIGAELDRNDAHASQIALDRFVRHDGLMPRVNHSCDPTCGVRLNEAGAHDLFARLLISSGQEITFDYAMRNYRVEHFPDSCQCGTDLCRGSITGWKDLPADRRDAYQGSIAPYLLTEHADLFQETPAQRPGL</sequence>
<protein>
    <submittedName>
        <fullName evidence="2">SET domain-containing protein-lysine N-methyltransferase</fullName>
    </submittedName>
</protein>
<dbReference type="InterPro" id="IPR001214">
    <property type="entry name" value="SET_dom"/>
</dbReference>
<dbReference type="Pfam" id="PF00856">
    <property type="entry name" value="SET"/>
    <property type="match status" value="1"/>
</dbReference>
<organism evidence="2 3">
    <name type="scientific">Streptomyces albipurpureus</name>
    <dbReference type="NCBI Taxonomy" id="2897419"/>
    <lineage>
        <taxon>Bacteria</taxon>
        <taxon>Bacillati</taxon>
        <taxon>Actinomycetota</taxon>
        <taxon>Actinomycetes</taxon>
        <taxon>Kitasatosporales</taxon>
        <taxon>Streptomycetaceae</taxon>
        <taxon>Streptomyces</taxon>
    </lineage>
</organism>
<accession>A0ABT0USC5</accession>
<dbReference type="Gene3D" id="2.170.270.10">
    <property type="entry name" value="SET domain"/>
    <property type="match status" value="1"/>
</dbReference>
<evidence type="ECO:0000313" key="2">
    <source>
        <dbReference type="EMBL" id="MCM2391349.1"/>
    </source>
</evidence>
<name>A0ABT0USC5_9ACTN</name>
<comment type="caution">
    <text evidence="2">The sequence shown here is derived from an EMBL/GenBank/DDBJ whole genome shotgun (WGS) entry which is preliminary data.</text>
</comment>
<dbReference type="InterPro" id="IPR053201">
    <property type="entry name" value="Flavunoidine_N-MTase"/>
</dbReference>
<reference evidence="2" key="1">
    <citation type="submission" date="2022-06" db="EMBL/GenBank/DDBJ databases">
        <title>Genome public.</title>
        <authorList>
            <person name="Sun Q."/>
        </authorList>
    </citation>
    <scope>NUCLEOTIDE SEQUENCE</scope>
    <source>
        <strain evidence="2">CWNU-1</strain>
    </source>
</reference>
<gene>
    <name evidence="2" type="ORF">NBG84_24170</name>
</gene>
<dbReference type="PANTHER" id="PTHR12350">
    <property type="entry name" value="HISTONE-LYSINE N-METHYLTRANSFERASE-RELATED"/>
    <property type="match status" value="1"/>
</dbReference>
<dbReference type="InterPro" id="IPR046341">
    <property type="entry name" value="SET_dom_sf"/>
</dbReference>